<feature type="transmembrane region" description="Helical" evidence="6">
    <location>
        <begin position="134"/>
        <end position="159"/>
    </location>
</feature>
<feature type="transmembrane region" description="Helical" evidence="6">
    <location>
        <begin position="412"/>
        <end position="435"/>
    </location>
</feature>
<comment type="subcellular location">
    <subcellularLocation>
        <location evidence="1">Cell membrane</location>
        <topology evidence="1">Multi-pass membrane protein</topology>
    </subcellularLocation>
</comment>
<feature type="transmembrane region" description="Helical" evidence="6">
    <location>
        <begin position="325"/>
        <end position="348"/>
    </location>
</feature>
<feature type="transmembrane region" description="Helical" evidence="6">
    <location>
        <begin position="262"/>
        <end position="282"/>
    </location>
</feature>
<feature type="transmembrane region" description="Helical" evidence="6">
    <location>
        <begin position="288"/>
        <end position="305"/>
    </location>
</feature>
<evidence type="ECO:0000313" key="7">
    <source>
        <dbReference type="EMBL" id="WOE75703.1"/>
    </source>
</evidence>
<evidence type="ECO:0000313" key="8">
    <source>
        <dbReference type="Proteomes" id="UP001302429"/>
    </source>
</evidence>
<dbReference type="PANTHER" id="PTHR30250:SF11">
    <property type="entry name" value="O-ANTIGEN TRANSPORTER-RELATED"/>
    <property type="match status" value="1"/>
</dbReference>
<feature type="transmembrane region" description="Helical" evidence="6">
    <location>
        <begin position="54"/>
        <end position="74"/>
    </location>
</feature>
<name>A0AA97F824_9SPHN</name>
<dbReference type="GO" id="GO:0005886">
    <property type="term" value="C:plasma membrane"/>
    <property type="evidence" value="ECO:0007669"/>
    <property type="project" value="UniProtKB-SubCell"/>
</dbReference>
<dbReference type="EMBL" id="CP136594">
    <property type="protein sequence ID" value="WOE75703.1"/>
    <property type="molecule type" value="Genomic_DNA"/>
</dbReference>
<keyword evidence="8" id="KW-1185">Reference proteome</keyword>
<evidence type="ECO:0000256" key="4">
    <source>
        <dbReference type="ARBA" id="ARBA00022989"/>
    </source>
</evidence>
<organism evidence="7 8">
    <name type="scientific">Alterisphingorhabdus coralli</name>
    <dbReference type="NCBI Taxonomy" id="3071408"/>
    <lineage>
        <taxon>Bacteria</taxon>
        <taxon>Pseudomonadati</taxon>
        <taxon>Pseudomonadota</taxon>
        <taxon>Alphaproteobacteria</taxon>
        <taxon>Sphingomonadales</taxon>
        <taxon>Sphingomonadaceae</taxon>
        <taxon>Alterisphingorhabdus (ex Yan et al. 2024)</taxon>
    </lineage>
</organism>
<dbReference type="RefSeq" id="WP_317082831.1">
    <property type="nucleotide sequence ID" value="NZ_CP136594.1"/>
</dbReference>
<dbReference type="PANTHER" id="PTHR30250">
    <property type="entry name" value="PST FAMILY PREDICTED COLANIC ACID TRANSPORTER"/>
    <property type="match status" value="1"/>
</dbReference>
<feature type="transmembrane region" description="Helical" evidence="6">
    <location>
        <begin position="354"/>
        <end position="374"/>
    </location>
</feature>
<feature type="transmembrane region" description="Helical" evidence="6">
    <location>
        <begin position="180"/>
        <end position="213"/>
    </location>
</feature>
<dbReference type="KEGG" id="acoa:RB602_03045"/>
<evidence type="ECO:0000256" key="3">
    <source>
        <dbReference type="ARBA" id="ARBA00022692"/>
    </source>
</evidence>
<dbReference type="AlphaFoldDB" id="A0AA97F824"/>
<protein>
    <recommendedName>
        <fullName evidence="9">Polysaccharide biosynthesis protein</fullName>
    </recommendedName>
</protein>
<accession>A0AA97F824</accession>
<keyword evidence="5 6" id="KW-0472">Membrane</keyword>
<gene>
    <name evidence="7" type="ORF">RB602_03045</name>
</gene>
<dbReference type="Proteomes" id="UP001302429">
    <property type="component" value="Chromosome"/>
</dbReference>
<keyword evidence="2" id="KW-1003">Cell membrane</keyword>
<evidence type="ECO:0000256" key="2">
    <source>
        <dbReference type="ARBA" id="ARBA00022475"/>
    </source>
</evidence>
<reference evidence="7 8" key="1">
    <citation type="submission" date="2023-10" db="EMBL/GenBank/DDBJ databases">
        <title>Complete genome sequence of a Sphingomonadaceae bacterium.</title>
        <authorList>
            <person name="Yan C."/>
        </authorList>
    </citation>
    <scope>NUCLEOTIDE SEQUENCE [LARGE SCALE GENOMIC DNA]</scope>
    <source>
        <strain evidence="7 8">SCSIO 66989</strain>
    </source>
</reference>
<evidence type="ECO:0000256" key="1">
    <source>
        <dbReference type="ARBA" id="ARBA00004651"/>
    </source>
</evidence>
<evidence type="ECO:0000256" key="6">
    <source>
        <dbReference type="SAM" id="Phobius"/>
    </source>
</evidence>
<feature type="transmembrane region" description="Helical" evidence="6">
    <location>
        <begin position="386"/>
        <end position="406"/>
    </location>
</feature>
<sequence length="513" mass="54191">MSEPKNSTEAVSGSGISRGDVGKGAAMAALARLGALIEVVAQPAYVWLYGLAGYGLYISLWSAVNVLGFIFNLAMHQALQRLIPGTDDEEEAHAILRFALLVTVLPACAVAILITALAPIIAPAISSSEEASSALPQIIALFSWSLPLLILLEVATAAARARRAFGPEIRLRIFWEQCVRLALAVAAWFAGFLVFGLFIAHIASLAVTAVLALRLIGKYYDWGLLMRAPGPKGMAGNVLLTGMAMLPPNIARRAFNDLPPVLLNLTLPGAGGAIAAGLYGIARKVASVPLIVRQAFLYVLAPLSAAQAKVDRAAILPLYQFSNRLAAILVIPLTLAMILIGDIILLIFTKDALAALPILVVLLIGRAGEALLGAATPIVEMTGHRLLPLVNSLLGLLVAAITYMLLPENSGAVGMAVAVALGVTAASWIAAWELSQFDKMPVWDRHMVWAVAQQLAGCAMLAFVARIVEQESIAIRLGIVIGGLLLLVWVGLKWGLESHDKAALGRASKILHL</sequence>
<evidence type="ECO:0000256" key="5">
    <source>
        <dbReference type="ARBA" id="ARBA00023136"/>
    </source>
</evidence>
<dbReference type="InterPro" id="IPR050833">
    <property type="entry name" value="Poly_Biosynth_Transport"/>
</dbReference>
<proteinExistence type="predicted"/>
<keyword evidence="3 6" id="KW-0812">Transmembrane</keyword>
<keyword evidence="4 6" id="KW-1133">Transmembrane helix</keyword>
<evidence type="ECO:0008006" key="9">
    <source>
        <dbReference type="Google" id="ProtNLM"/>
    </source>
</evidence>
<feature type="transmembrane region" description="Helical" evidence="6">
    <location>
        <begin position="447"/>
        <end position="467"/>
    </location>
</feature>
<feature type="transmembrane region" description="Helical" evidence="6">
    <location>
        <begin position="95"/>
        <end position="122"/>
    </location>
</feature>
<feature type="transmembrane region" description="Helical" evidence="6">
    <location>
        <begin position="473"/>
        <end position="492"/>
    </location>
</feature>